<dbReference type="SUPFAM" id="SSF82866">
    <property type="entry name" value="Multidrug efflux transporter AcrB transmembrane domain"/>
    <property type="match status" value="2"/>
</dbReference>
<dbReference type="Gene3D" id="1.20.1640.10">
    <property type="entry name" value="Multidrug efflux transporter AcrB transmembrane domain"/>
    <property type="match status" value="2"/>
</dbReference>
<dbReference type="PANTHER" id="PTHR30081">
    <property type="entry name" value="PROTEIN-EXPORT MEMBRANE PROTEIN SEC"/>
    <property type="match status" value="1"/>
</dbReference>
<comment type="similarity">
    <text evidence="10">Belongs to the SecD/SecF family. SecF subfamily.</text>
</comment>
<dbReference type="Gene3D" id="3.30.70.3400">
    <property type="match status" value="1"/>
</dbReference>
<dbReference type="RefSeq" id="WP_258776346.1">
    <property type="nucleotide sequence ID" value="NZ_JANUGP010000001.1"/>
</dbReference>
<evidence type="ECO:0000313" key="16">
    <source>
        <dbReference type="Proteomes" id="UP001205612"/>
    </source>
</evidence>
<dbReference type="PANTHER" id="PTHR30081:SF1">
    <property type="entry name" value="PROTEIN TRANSLOCASE SUBUNIT SECD"/>
    <property type="match status" value="1"/>
</dbReference>
<feature type="domain" description="Protein export membrane protein SecD/SecF C-terminal" evidence="12">
    <location>
        <begin position="265"/>
        <end position="434"/>
    </location>
</feature>
<evidence type="ECO:0000259" key="14">
    <source>
        <dbReference type="Pfam" id="PF22599"/>
    </source>
</evidence>
<dbReference type="HAMAP" id="MF_01463_B">
    <property type="entry name" value="SecD_B"/>
    <property type="match status" value="1"/>
</dbReference>
<dbReference type="InterPro" id="IPR022813">
    <property type="entry name" value="SecD/SecF_arch_bac"/>
</dbReference>
<dbReference type="Pfam" id="PF07549">
    <property type="entry name" value="Sec_GG"/>
    <property type="match status" value="2"/>
</dbReference>
<evidence type="ECO:0000256" key="11">
    <source>
        <dbReference type="SAM" id="MobiDB-lite"/>
    </source>
</evidence>
<feature type="transmembrane region" description="Helical" evidence="9">
    <location>
        <begin position="691"/>
        <end position="709"/>
    </location>
</feature>
<evidence type="ECO:0000259" key="12">
    <source>
        <dbReference type="Pfam" id="PF02355"/>
    </source>
</evidence>
<dbReference type="EMBL" id="JANUGP010000001">
    <property type="protein sequence ID" value="MCS0600091.1"/>
    <property type="molecule type" value="Genomic_DNA"/>
</dbReference>
<evidence type="ECO:0000256" key="8">
    <source>
        <dbReference type="ARBA" id="ARBA00023136"/>
    </source>
</evidence>
<keyword evidence="5 9" id="KW-0653">Protein transport</keyword>
<feature type="transmembrane region" description="Helical" evidence="9">
    <location>
        <begin position="409"/>
        <end position="429"/>
    </location>
</feature>
<dbReference type="InterPro" id="IPR022646">
    <property type="entry name" value="SecD/SecF_CS"/>
</dbReference>
<keyword evidence="6 9" id="KW-1133">Transmembrane helix</keyword>
<keyword evidence="3 9" id="KW-1003">Cell membrane</keyword>
<proteinExistence type="inferred from homology"/>
<dbReference type="Pfam" id="PF02355">
    <property type="entry name" value="SecD_SecF_C"/>
    <property type="match status" value="2"/>
</dbReference>
<feature type="transmembrane region" description="Helical" evidence="9">
    <location>
        <begin position="639"/>
        <end position="660"/>
    </location>
</feature>
<evidence type="ECO:0000256" key="10">
    <source>
        <dbReference type="HAMAP-Rule" id="MF_01464"/>
    </source>
</evidence>
<feature type="transmembrane region" description="Helical" evidence="9">
    <location>
        <begin position="336"/>
        <end position="355"/>
    </location>
</feature>
<feature type="transmembrane region" description="Helical" evidence="9">
    <location>
        <begin position="308"/>
        <end position="330"/>
    </location>
</feature>
<evidence type="ECO:0000259" key="13">
    <source>
        <dbReference type="Pfam" id="PF21760"/>
    </source>
</evidence>
<feature type="region of interest" description="Disordered" evidence="11">
    <location>
        <begin position="111"/>
        <end position="135"/>
    </location>
</feature>
<feature type="domain" description="SecDF P1 head subdomain" evidence="14">
    <location>
        <begin position="139"/>
        <end position="262"/>
    </location>
</feature>
<dbReference type="InterPro" id="IPR005791">
    <property type="entry name" value="SecD"/>
</dbReference>
<dbReference type="InterPro" id="IPR048631">
    <property type="entry name" value="SecD_1st"/>
</dbReference>
<feature type="transmembrane region" description="Helical" evidence="9">
    <location>
        <begin position="715"/>
        <end position="739"/>
    </location>
</feature>
<keyword evidence="7 9" id="KW-0811">Translocation</keyword>
<comment type="subcellular location">
    <subcellularLocation>
        <location evidence="1 9">Cell membrane</location>
        <topology evidence="1 9">Multi-pass membrane protein</topology>
    </subcellularLocation>
</comment>
<feature type="transmembrane region" description="Helical" evidence="9">
    <location>
        <begin position="587"/>
        <end position="604"/>
    </location>
</feature>
<evidence type="ECO:0000256" key="2">
    <source>
        <dbReference type="ARBA" id="ARBA00022448"/>
    </source>
</evidence>
<dbReference type="Gene3D" id="3.30.1360.200">
    <property type="match status" value="1"/>
</dbReference>
<name>A0ABT2AVA9_9ACTN</name>
<dbReference type="PRINTS" id="PR01755">
    <property type="entry name" value="SECFTRNLCASE"/>
</dbReference>
<evidence type="ECO:0000256" key="7">
    <source>
        <dbReference type="ARBA" id="ARBA00023010"/>
    </source>
</evidence>
<comment type="similarity">
    <text evidence="9">Belongs to the SecD/SecF family. SecD subfamily.</text>
</comment>
<comment type="caution">
    <text evidence="9">Lacks conserved residue(s) required for the propagation of feature annotation.</text>
</comment>
<accession>A0ABT2AVA9</accession>
<dbReference type="NCBIfam" id="TIGR00966">
    <property type="entry name" value="transloc_SecF"/>
    <property type="match status" value="1"/>
</dbReference>
<evidence type="ECO:0000256" key="6">
    <source>
        <dbReference type="ARBA" id="ARBA00022989"/>
    </source>
</evidence>
<sequence>MRTRALLALAMIVGSLAIALTVPVRLGLDLRGGTQITLETRSTPTTEADRKATDRTLEVLRGRVDALGVAEPSLVRSGENRILVELPGVRDPEQAAEVLGRTAQLTVHPVLGPADNRDAAPPADAPEAAPPADPAAERVLPDEAGQPLRLKAAALTGQDVKGAEARFDPQGGTGWHVTVDFTGPGRDRWAGLTARAACHPDGDARRRVAIVLDGKVISSPQVDPSVACGTGIPGGSTQITGSFDDSEARELALLVSGGALPVPVETVEQRTVGATLGDAAIEAAARAAVIGTCLTALFVIAVYRLLGLLATLALACYGLISYAALAALGATLTLPGLAGFVLAIGMAVDANVLVFERAREEHAARGRPSPRSALTAGFRGAFSAIADSNITTLIAAALLFAFASGPVRGFGVTLGIGVFASMVSALLIARVLAEYAAGRPAVLRRPGITGIARTGWVRDRLLRRDRYLMRRPRRWLAVSAVLLVTAGAGILVRGLHLGVEFTGGRLVEYATSSPVDPGRAREALADAGFPRAVVQSSGDTGLTVRAQHLSAAEEARITETVSGLGGDTEKVRDELIGPSMGGELRRGALLALGLALTAQLLYLAARFRWVFGTAAVGALAHDVVVLVGVFAWLGKPLDGVFLAALLTVIGYSVNDSVVLFDRVRELLARDRATPLPRLADRAILQTLPRTLNTGMGAALILGALALLADDALTDFALALLIGLAVGTYSSVFTAVPLALEACGTRERRRMRAA</sequence>
<feature type="domain" description="Protein export membrane protein SecD/SecF C-terminal" evidence="12">
    <location>
        <begin position="560"/>
        <end position="740"/>
    </location>
</feature>
<dbReference type="HAMAP" id="MF_01464_B">
    <property type="entry name" value="SecF_B"/>
    <property type="match status" value="1"/>
</dbReference>
<dbReference type="InterPro" id="IPR054384">
    <property type="entry name" value="SecDF_P1_head"/>
</dbReference>
<feature type="transmembrane region" description="Helical" evidence="9">
    <location>
        <begin position="475"/>
        <end position="496"/>
    </location>
</feature>
<dbReference type="InterPro" id="IPR022645">
    <property type="entry name" value="SecD/SecF_bac"/>
</dbReference>
<comment type="subunit">
    <text evidence="9">Forms a complex with SecF. Part of the essential Sec protein translocation apparatus which comprises SecA, SecYEG and auxiliary proteins SecDF. Other proteins may also be involved.</text>
</comment>
<evidence type="ECO:0000256" key="5">
    <source>
        <dbReference type="ARBA" id="ARBA00022927"/>
    </source>
</evidence>
<protein>
    <recommendedName>
        <fullName evidence="9 10">Multifunctional fusion protein</fullName>
    </recommendedName>
    <domain>
        <recommendedName>
            <fullName evidence="9">Protein translocase subunit SecD</fullName>
        </recommendedName>
    </domain>
    <domain>
        <recommendedName>
            <fullName evidence="10">Protein-export membrane protein SecF</fullName>
        </recommendedName>
    </domain>
</protein>
<evidence type="ECO:0000256" key="1">
    <source>
        <dbReference type="ARBA" id="ARBA00004651"/>
    </source>
</evidence>
<feature type="transmembrane region" description="Helical" evidence="9">
    <location>
        <begin position="376"/>
        <end position="403"/>
    </location>
</feature>
<dbReference type="Pfam" id="PF21760">
    <property type="entry name" value="SecD_1st"/>
    <property type="match status" value="1"/>
</dbReference>
<keyword evidence="4 9" id="KW-0812">Transmembrane</keyword>
<organism evidence="15 16">
    <name type="scientific">Streptomyces pyxinicus</name>
    <dbReference type="NCBI Taxonomy" id="2970331"/>
    <lineage>
        <taxon>Bacteria</taxon>
        <taxon>Bacillati</taxon>
        <taxon>Actinomycetota</taxon>
        <taxon>Actinomycetes</taxon>
        <taxon>Kitasatosporales</taxon>
        <taxon>Streptomycetaceae</taxon>
        <taxon>Streptomyces</taxon>
    </lineage>
</organism>
<dbReference type="NCBIfam" id="TIGR00916">
    <property type="entry name" value="2A0604s01"/>
    <property type="match status" value="1"/>
</dbReference>
<dbReference type="NCBIfam" id="NF009583">
    <property type="entry name" value="PRK13024.1-3"/>
    <property type="match status" value="1"/>
</dbReference>
<evidence type="ECO:0000313" key="15">
    <source>
        <dbReference type="EMBL" id="MCS0600091.1"/>
    </source>
</evidence>
<feature type="domain" description="Protein translocase subunit SecDF P1" evidence="13">
    <location>
        <begin position="54"/>
        <end position="110"/>
    </location>
</feature>
<dbReference type="NCBIfam" id="TIGR01129">
    <property type="entry name" value="secD"/>
    <property type="match status" value="1"/>
</dbReference>
<dbReference type="Proteomes" id="UP001205612">
    <property type="component" value="Unassembled WGS sequence"/>
</dbReference>
<feature type="transmembrane region" description="Helical" evidence="9">
    <location>
        <begin position="283"/>
        <end position="303"/>
    </location>
</feature>
<evidence type="ECO:0000256" key="9">
    <source>
        <dbReference type="HAMAP-Rule" id="MF_01463"/>
    </source>
</evidence>
<comment type="subunit">
    <text evidence="10">Forms a complex with SecD. Part of the essential Sec protein translocation apparatus which comprises SecA, SecYEG and auxiliary proteins SecDF. Other proteins may also be involved.</text>
</comment>
<feature type="transmembrane region" description="Helical" evidence="9">
    <location>
        <begin position="611"/>
        <end position="633"/>
    </location>
</feature>
<evidence type="ECO:0000256" key="4">
    <source>
        <dbReference type="ARBA" id="ARBA00022692"/>
    </source>
</evidence>
<comment type="caution">
    <text evidence="15">The sequence shown here is derived from an EMBL/GenBank/DDBJ whole genome shotgun (WGS) entry which is preliminary data.</text>
</comment>
<dbReference type="InterPro" id="IPR048634">
    <property type="entry name" value="SecD_SecF_C"/>
</dbReference>
<evidence type="ECO:0000256" key="3">
    <source>
        <dbReference type="ARBA" id="ARBA00022475"/>
    </source>
</evidence>
<keyword evidence="8 9" id="KW-0472">Membrane</keyword>
<comment type="function">
    <text evidence="9">Part of the Sec protein translocase complex. Interacts with the SecYEG preprotein conducting channel. SecDF uses the proton motive force (PMF) to complete protein translocation after the ATP-dependent function of SecA.</text>
</comment>
<reference evidence="15 16" key="1">
    <citation type="submission" date="2022-08" db="EMBL/GenBank/DDBJ databases">
        <authorList>
            <person name="Somphong A."/>
            <person name="Phongsopitanun W."/>
        </authorList>
    </citation>
    <scope>NUCLEOTIDE SEQUENCE [LARGE SCALE GENOMIC DNA]</scope>
    <source>
        <strain evidence="15 16">LP11</strain>
    </source>
</reference>
<dbReference type="InterPro" id="IPR055344">
    <property type="entry name" value="SecD_SecF_C_bact"/>
</dbReference>
<dbReference type="Pfam" id="PF22599">
    <property type="entry name" value="SecDF_P1_head"/>
    <property type="match status" value="1"/>
</dbReference>
<keyword evidence="2 9" id="KW-0813">Transport</keyword>
<keyword evidence="16" id="KW-1185">Reference proteome</keyword>
<gene>
    <name evidence="9 15" type="primary">secD</name>
    <name evidence="10" type="synonym">secF</name>
    <name evidence="15" type="ORF">NX794_02395</name>
</gene>
<dbReference type="InterPro" id="IPR005665">
    <property type="entry name" value="SecF_bac"/>
</dbReference>